<dbReference type="InterPro" id="IPR016181">
    <property type="entry name" value="Acyl_CoA_acyltransferase"/>
</dbReference>
<dbReference type="GO" id="GO:0016747">
    <property type="term" value="F:acyltransferase activity, transferring groups other than amino-acyl groups"/>
    <property type="evidence" value="ECO:0007669"/>
    <property type="project" value="InterPro"/>
</dbReference>
<evidence type="ECO:0000259" key="1">
    <source>
        <dbReference type="PROSITE" id="PS51186"/>
    </source>
</evidence>
<dbReference type="AlphaFoldDB" id="A0AA42BPA7"/>
<keyword evidence="3" id="KW-1185">Reference proteome</keyword>
<dbReference type="Pfam" id="PF00583">
    <property type="entry name" value="Acetyltransf_1"/>
    <property type="match status" value="1"/>
</dbReference>
<dbReference type="RefSeq" id="WP_254758465.1">
    <property type="nucleotide sequence ID" value="NZ_JANCLT010000003.1"/>
</dbReference>
<dbReference type="EMBL" id="JANCLT010000003">
    <property type="protein sequence ID" value="MCP8968562.1"/>
    <property type="molecule type" value="Genomic_DNA"/>
</dbReference>
<name>A0AA42BPA7_9BACI</name>
<dbReference type="InterPro" id="IPR000182">
    <property type="entry name" value="GNAT_dom"/>
</dbReference>
<accession>A0AA42BPA7</accession>
<dbReference type="Gene3D" id="3.40.630.30">
    <property type="match status" value="1"/>
</dbReference>
<sequence>MKIVELPLREAAEQIYHLQQRSYRVEAELLGFWELPPLLETAADLKCSGETFWGCYAGEALAGVLSFKQNGGELDIHRLVVDPPFFRQGVAAALLQRLACAYNDKTCVVTAAERNVPAVALYKRSGFVETGRIEPVPGLVMLRLEKYGRG</sequence>
<dbReference type="CDD" id="cd04301">
    <property type="entry name" value="NAT_SF"/>
    <property type="match status" value="1"/>
</dbReference>
<evidence type="ECO:0000313" key="2">
    <source>
        <dbReference type="EMBL" id="MCP8968562.1"/>
    </source>
</evidence>
<comment type="caution">
    <text evidence="2">The sequence shown here is derived from an EMBL/GenBank/DDBJ whole genome shotgun (WGS) entry which is preliminary data.</text>
</comment>
<dbReference type="SUPFAM" id="SSF55729">
    <property type="entry name" value="Acyl-CoA N-acyltransferases (Nat)"/>
    <property type="match status" value="1"/>
</dbReference>
<organism evidence="2 3">
    <name type="scientific">Ectobacillus ponti</name>
    <dbReference type="NCBI Taxonomy" id="2961894"/>
    <lineage>
        <taxon>Bacteria</taxon>
        <taxon>Bacillati</taxon>
        <taxon>Bacillota</taxon>
        <taxon>Bacilli</taxon>
        <taxon>Bacillales</taxon>
        <taxon>Bacillaceae</taxon>
        <taxon>Ectobacillus</taxon>
    </lineage>
</organism>
<dbReference type="PROSITE" id="PS51186">
    <property type="entry name" value="GNAT"/>
    <property type="match status" value="1"/>
</dbReference>
<dbReference type="Proteomes" id="UP001156102">
    <property type="component" value="Unassembled WGS sequence"/>
</dbReference>
<feature type="domain" description="N-acetyltransferase" evidence="1">
    <location>
        <begin position="1"/>
        <end position="149"/>
    </location>
</feature>
<protein>
    <submittedName>
        <fullName evidence="2">GNAT family N-acetyltransferase</fullName>
    </submittedName>
</protein>
<proteinExistence type="predicted"/>
<evidence type="ECO:0000313" key="3">
    <source>
        <dbReference type="Proteomes" id="UP001156102"/>
    </source>
</evidence>
<gene>
    <name evidence="2" type="ORF">NK662_08410</name>
</gene>
<reference evidence="2" key="1">
    <citation type="submission" date="2022-07" db="EMBL/GenBank/DDBJ databases">
        <authorList>
            <person name="Li W.-J."/>
            <person name="Deng Q.-Q."/>
        </authorList>
    </citation>
    <scope>NUCLEOTIDE SEQUENCE</scope>
    <source>
        <strain evidence="2">SYSU M60031</strain>
    </source>
</reference>